<dbReference type="RefSeq" id="WP_023928600.1">
    <property type="nucleotide sequence ID" value="NZ_KI669455.1"/>
</dbReference>
<sequence length="270" mass="29309">MQKITLTTLKSKKNIPPHLGKNPSKITAITAYDALFARLFDGIVDVILVGDSLNMSFNGKEDTTSLSLQDMIYHTKAVLAHTKQSFVIADMPFGSYANEKSALKSALKIIKQTGVQALKLEVPLSKLNIIKALANEGIPIMAHIGLMPQFVKFEGGYKVKGKDNHQSAYLLESALAFEEAGAFGLLLEGIIGGVAKEISSNVKIPTIGIGSGVDCDGQILVWSDAFGLFGDFKPKFVRQYLNGAEIFKSALQKYVDEVKSGDFPSEQESY</sequence>
<evidence type="ECO:0000256" key="4">
    <source>
        <dbReference type="ARBA" id="ARBA00022655"/>
    </source>
</evidence>
<dbReference type="GO" id="GO:0003864">
    <property type="term" value="F:3-methyl-2-oxobutanoate hydroxymethyltransferase activity"/>
    <property type="evidence" value="ECO:0007669"/>
    <property type="project" value="UniProtKB-UniRule"/>
</dbReference>
<dbReference type="EC" id="2.1.2.11" evidence="7"/>
<dbReference type="NCBIfam" id="TIGR00222">
    <property type="entry name" value="panB"/>
    <property type="match status" value="1"/>
</dbReference>
<proteinExistence type="inferred from homology"/>
<comment type="function">
    <text evidence="6 7">Catalyzes the reversible reaction in which hydroxymethyl group from 5,10-methylenetetrahydrofolate is transferred onto alpha-ketoisovalerate to form ketopantoate.</text>
</comment>
<dbReference type="FunFam" id="3.20.20.60:FF:000003">
    <property type="entry name" value="3-methyl-2-oxobutanoate hydroxymethyltransferase"/>
    <property type="match status" value="1"/>
</dbReference>
<dbReference type="SUPFAM" id="SSF51621">
    <property type="entry name" value="Phosphoenolpyruvate/pyruvate domain"/>
    <property type="match status" value="1"/>
</dbReference>
<name>V8C523_9HELI</name>
<feature type="binding site" evidence="7 9">
    <location>
        <begin position="51"/>
        <end position="52"/>
    </location>
    <ligand>
        <name>3-methyl-2-oxobutanoate</name>
        <dbReference type="ChEBI" id="CHEBI:11851"/>
    </ligand>
</feature>
<evidence type="ECO:0000313" key="11">
    <source>
        <dbReference type="EMBL" id="ETD22483.1"/>
    </source>
</evidence>
<dbReference type="GO" id="GO:0000287">
    <property type="term" value="F:magnesium ion binding"/>
    <property type="evidence" value="ECO:0007669"/>
    <property type="project" value="TreeGrafter"/>
</dbReference>
<dbReference type="eggNOG" id="COG0413">
    <property type="taxonomic scope" value="Bacteria"/>
</dbReference>
<feature type="binding site" evidence="7 10">
    <location>
        <position position="51"/>
    </location>
    <ligand>
        <name>Mg(2+)</name>
        <dbReference type="ChEBI" id="CHEBI:18420"/>
    </ligand>
</feature>
<dbReference type="AlphaFoldDB" id="V8C523"/>
<feature type="active site" description="Proton acceptor" evidence="7 8">
    <location>
        <position position="188"/>
    </location>
</feature>
<dbReference type="Gene3D" id="3.20.20.60">
    <property type="entry name" value="Phosphoenolpyruvate-binding domains"/>
    <property type="match status" value="1"/>
</dbReference>
<dbReference type="InterPro" id="IPR040442">
    <property type="entry name" value="Pyrv_kinase-like_dom_sf"/>
</dbReference>
<comment type="similarity">
    <text evidence="2 7">Belongs to the PanB family.</text>
</comment>
<reference evidence="11 12" key="1">
    <citation type="journal article" date="2014" name="Genome Announc.">
        <title>Draft genome sequences of six enterohepatic helicobacter species isolated from humans and one from rhesus macaques.</title>
        <authorList>
            <person name="Shen Z."/>
            <person name="Sheh A."/>
            <person name="Young S.K."/>
            <person name="Abouelliel A."/>
            <person name="Ward D.V."/>
            <person name="Earl A.M."/>
            <person name="Fox J.G."/>
        </authorList>
    </citation>
    <scope>NUCLEOTIDE SEQUENCE [LARGE SCALE GENOMIC DNA]</scope>
    <source>
        <strain evidence="11 12">MIT 99-5501</strain>
    </source>
</reference>
<dbReference type="Pfam" id="PF02548">
    <property type="entry name" value="Pantoate_transf"/>
    <property type="match status" value="1"/>
</dbReference>
<evidence type="ECO:0000256" key="3">
    <source>
        <dbReference type="ARBA" id="ARBA00011424"/>
    </source>
</evidence>
<comment type="pathway">
    <text evidence="1 7">Cofactor biosynthesis; (R)-pantothenate biosynthesis; (R)-pantoate from 3-methyl-2-oxobutanoate: step 1/2.</text>
</comment>
<dbReference type="GO" id="GO:0005737">
    <property type="term" value="C:cytoplasm"/>
    <property type="evidence" value="ECO:0007669"/>
    <property type="project" value="UniProtKB-SubCell"/>
</dbReference>
<evidence type="ECO:0000256" key="10">
    <source>
        <dbReference type="PIRSR" id="PIRSR000388-3"/>
    </source>
</evidence>
<keyword evidence="11" id="KW-0489">Methyltransferase</keyword>
<evidence type="ECO:0000256" key="8">
    <source>
        <dbReference type="PIRSR" id="PIRSR000388-1"/>
    </source>
</evidence>
<comment type="caution">
    <text evidence="11">The sequence shown here is derived from an EMBL/GenBank/DDBJ whole genome shotgun (WGS) entry which is preliminary data.</text>
</comment>
<dbReference type="GO" id="GO:0032259">
    <property type="term" value="P:methylation"/>
    <property type="evidence" value="ECO:0007669"/>
    <property type="project" value="UniProtKB-KW"/>
</dbReference>
<dbReference type="NCBIfam" id="NF001452">
    <property type="entry name" value="PRK00311.1"/>
    <property type="match status" value="1"/>
</dbReference>
<evidence type="ECO:0000256" key="6">
    <source>
        <dbReference type="ARBA" id="ARBA00056497"/>
    </source>
</evidence>
<protein>
    <recommendedName>
        <fullName evidence="7">3-methyl-2-oxobutanoate hydroxymethyltransferase</fullName>
        <ecNumber evidence="7">2.1.2.11</ecNumber>
    </recommendedName>
    <alternativeName>
        <fullName evidence="7">Ketopantoate hydroxymethyltransferase</fullName>
        <shortName evidence="7">KPHMT</shortName>
    </alternativeName>
</protein>
<dbReference type="InterPro" id="IPR015813">
    <property type="entry name" value="Pyrv/PenolPyrv_kinase-like_dom"/>
</dbReference>
<comment type="catalytic activity">
    <reaction evidence="7">
        <text>(6R)-5,10-methylene-5,6,7,8-tetrahydrofolate + 3-methyl-2-oxobutanoate + H2O = 2-dehydropantoate + (6S)-5,6,7,8-tetrahydrofolate</text>
        <dbReference type="Rhea" id="RHEA:11824"/>
        <dbReference type="ChEBI" id="CHEBI:11561"/>
        <dbReference type="ChEBI" id="CHEBI:11851"/>
        <dbReference type="ChEBI" id="CHEBI:15377"/>
        <dbReference type="ChEBI" id="CHEBI:15636"/>
        <dbReference type="ChEBI" id="CHEBI:57453"/>
        <dbReference type="EC" id="2.1.2.11"/>
    </reaction>
</comment>
<keyword evidence="7 10" id="KW-0479">Metal-binding</keyword>
<keyword evidence="12" id="KW-1185">Reference proteome</keyword>
<dbReference type="OrthoDB" id="9781789at2"/>
<comment type="subunit">
    <text evidence="3 7">Homodecamer; pentamer of dimers.</text>
</comment>
<evidence type="ECO:0000256" key="7">
    <source>
        <dbReference type="HAMAP-Rule" id="MF_00156"/>
    </source>
</evidence>
<dbReference type="GO" id="GO:0008168">
    <property type="term" value="F:methyltransferase activity"/>
    <property type="evidence" value="ECO:0007669"/>
    <property type="project" value="UniProtKB-KW"/>
</dbReference>
<feature type="binding site" evidence="7 9">
    <location>
        <position position="90"/>
    </location>
    <ligand>
        <name>3-methyl-2-oxobutanoate</name>
        <dbReference type="ChEBI" id="CHEBI:11851"/>
    </ligand>
</feature>
<organism evidence="11 12">
    <name type="scientific">Helicobacter macacae MIT 99-5501</name>
    <dbReference type="NCBI Taxonomy" id="1357400"/>
    <lineage>
        <taxon>Bacteria</taxon>
        <taxon>Pseudomonadati</taxon>
        <taxon>Campylobacterota</taxon>
        <taxon>Epsilonproteobacteria</taxon>
        <taxon>Campylobacterales</taxon>
        <taxon>Helicobacteraceae</taxon>
        <taxon>Helicobacter</taxon>
    </lineage>
</organism>
<dbReference type="CDD" id="cd06557">
    <property type="entry name" value="KPHMT-like"/>
    <property type="match status" value="1"/>
</dbReference>
<keyword evidence="7" id="KW-0963">Cytoplasm</keyword>
<dbReference type="InterPro" id="IPR003700">
    <property type="entry name" value="Pantoate_hydroxy_MeTrfase"/>
</dbReference>
<accession>V8C523</accession>
<comment type="cofactor">
    <cofactor evidence="7 10">
        <name>Mg(2+)</name>
        <dbReference type="ChEBI" id="CHEBI:18420"/>
    </cofactor>
    <text evidence="7 10">Binds 1 Mg(2+) ion per subunit.</text>
</comment>
<evidence type="ECO:0000256" key="9">
    <source>
        <dbReference type="PIRSR" id="PIRSR000388-2"/>
    </source>
</evidence>
<evidence type="ECO:0000256" key="5">
    <source>
        <dbReference type="ARBA" id="ARBA00022679"/>
    </source>
</evidence>
<dbReference type="HAMAP" id="MF_00156">
    <property type="entry name" value="PanB"/>
    <property type="match status" value="1"/>
</dbReference>
<feature type="binding site" evidence="7 9">
    <location>
        <position position="119"/>
    </location>
    <ligand>
        <name>3-methyl-2-oxobutanoate</name>
        <dbReference type="ChEBI" id="CHEBI:11851"/>
    </ligand>
</feature>
<dbReference type="PANTHER" id="PTHR20881">
    <property type="entry name" value="3-METHYL-2-OXOBUTANOATE HYDROXYMETHYLTRANSFERASE"/>
    <property type="match status" value="1"/>
</dbReference>
<dbReference type="PATRIC" id="fig|1357400.3.peg.2418"/>
<gene>
    <name evidence="7" type="primary">panB</name>
    <name evidence="11" type="ORF">HMPREF2086_01794</name>
</gene>
<dbReference type="PANTHER" id="PTHR20881:SF0">
    <property type="entry name" value="3-METHYL-2-OXOBUTANOATE HYDROXYMETHYLTRANSFERASE"/>
    <property type="match status" value="1"/>
</dbReference>
<keyword evidence="5 7" id="KW-0808">Transferase</keyword>
<comment type="subcellular location">
    <subcellularLocation>
        <location evidence="7">Cytoplasm</location>
    </subcellularLocation>
</comment>
<evidence type="ECO:0000256" key="1">
    <source>
        <dbReference type="ARBA" id="ARBA00005033"/>
    </source>
</evidence>
<dbReference type="UniPathway" id="UPA00028">
    <property type="reaction ID" value="UER00003"/>
</dbReference>
<evidence type="ECO:0000313" key="12">
    <source>
        <dbReference type="Proteomes" id="UP000018731"/>
    </source>
</evidence>
<dbReference type="STRING" id="1357400.HMPREF2086_01794"/>
<feature type="binding site" evidence="7 10">
    <location>
        <position position="90"/>
    </location>
    <ligand>
        <name>Mg(2+)</name>
        <dbReference type="ChEBI" id="CHEBI:18420"/>
    </ligand>
</feature>
<dbReference type="Proteomes" id="UP000018731">
    <property type="component" value="Unassembled WGS sequence"/>
</dbReference>
<dbReference type="EMBL" id="AZJI01000009">
    <property type="protein sequence ID" value="ETD22483.1"/>
    <property type="molecule type" value="Genomic_DNA"/>
</dbReference>
<dbReference type="HOGENOM" id="CLU_036645_1_0_7"/>
<dbReference type="PIRSF" id="PIRSF000388">
    <property type="entry name" value="Pantoate_hydroxy_MeTrfase"/>
    <property type="match status" value="1"/>
</dbReference>
<feature type="binding site" evidence="7 10">
    <location>
        <position position="121"/>
    </location>
    <ligand>
        <name>Mg(2+)</name>
        <dbReference type="ChEBI" id="CHEBI:18420"/>
    </ligand>
</feature>
<keyword evidence="7 10" id="KW-0460">Magnesium</keyword>
<keyword evidence="4 7" id="KW-0566">Pantothenate biosynthesis</keyword>
<evidence type="ECO:0000256" key="2">
    <source>
        <dbReference type="ARBA" id="ARBA00008676"/>
    </source>
</evidence>
<dbReference type="GO" id="GO:0015940">
    <property type="term" value="P:pantothenate biosynthetic process"/>
    <property type="evidence" value="ECO:0007669"/>
    <property type="project" value="UniProtKB-UniRule"/>
</dbReference>